<sequence length="214" mass="24344">MTSDNIDDFILQDINIDDLWKTQIQKSTSTQTGRQNDAIPMPAAEIEALKVLLMDKAESHISSMLTATSWITPEDVFGLEQAKNIINKLKKLKTIEDVRVAVGGHFVEGLVSRLFDVILSFKSGAIYQKHLENVKAQSNDAFVMKTAYKYLNEKQKKRKDELRMIEASKLLALDEDKYLSKTLNKLLNENQKKRKAKLQLIEAAEKAKKQMTTT</sequence>
<gene>
    <name evidence="3" type="ORF">PCANC_10755</name>
    <name evidence="2" type="ORF">PCASD_04911</name>
</gene>
<reference evidence="4 5" key="1">
    <citation type="submission" date="2017-11" db="EMBL/GenBank/DDBJ databases">
        <title>De novo assembly and phasing of dikaryotic genomes from two isolates of Puccinia coronata f. sp. avenae, the causal agent of oat crown rust.</title>
        <authorList>
            <person name="Miller M.E."/>
            <person name="Zhang Y."/>
            <person name="Omidvar V."/>
            <person name="Sperschneider J."/>
            <person name="Schwessinger B."/>
            <person name="Raley C."/>
            <person name="Palmer J.M."/>
            <person name="Garnica D."/>
            <person name="Upadhyaya N."/>
            <person name="Rathjen J."/>
            <person name="Taylor J.M."/>
            <person name="Park R.F."/>
            <person name="Dodds P.N."/>
            <person name="Hirsch C.D."/>
            <person name="Kianian S.F."/>
            <person name="Figueroa M."/>
        </authorList>
    </citation>
    <scope>NUCLEOTIDE SEQUENCE [LARGE SCALE GENOMIC DNA]</scope>
    <source>
        <strain evidence="3">12NC29</strain>
        <strain evidence="2">12SD80</strain>
    </source>
</reference>
<dbReference type="AlphaFoldDB" id="A0A2N5VD19"/>
<keyword evidence="1" id="KW-0175">Coiled coil</keyword>
<dbReference type="STRING" id="200324.A0A2N5VD19"/>
<evidence type="ECO:0000313" key="2">
    <source>
        <dbReference type="EMBL" id="PLW47890.1"/>
    </source>
</evidence>
<evidence type="ECO:0000313" key="4">
    <source>
        <dbReference type="Proteomes" id="UP000235388"/>
    </source>
</evidence>
<protein>
    <submittedName>
        <fullName evidence="2">Uncharacterized protein</fullName>
    </submittedName>
</protein>
<evidence type="ECO:0000313" key="3">
    <source>
        <dbReference type="EMBL" id="PLW53016.1"/>
    </source>
</evidence>
<keyword evidence="4" id="KW-1185">Reference proteome</keyword>
<accession>A0A2N5VD19</accession>
<dbReference type="Proteomes" id="UP000235392">
    <property type="component" value="Unassembled WGS sequence"/>
</dbReference>
<dbReference type="EMBL" id="PGCJ01000069">
    <property type="protein sequence ID" value="PLW53016.1"/>
    <property type="molecule type" value="Genomic_DNA"/>
</dbReference>
<comment type="caution">
    <text evidence="2">The sequence shown here is derived from an EMBL/GenBank/DDBJ whole genome shotgun (WGS) entry which is preliminary data.</text>
</comment>
<dbReference type="EMBL" id="PGCI01000027">
    <property type="protein sequence ID" value="PLW47890.1"/>
    <property type="molecule type" value="Genomic_DNA"/>
</dbReference>
<feature type="coiled-coil region" evidence="1">
    <location>
        <begin position="183"/>
        <end position="210"/>
    </location>
</feature>
<evidence type="ECO:0000313" key="5">
    <source>
        <dbReference type="Proteomes" id="UP000235392"/>
    </source>
</evidence>
<dbReference type="Proteomes" id="UP000235388">
    <property type="component" value="Unassembled WGS sequence"/>
</dbReference>
<organism evidence="2 5">
    <name type="scientific">Puccinia coronata f. sp. avenae</name>
    <dbReference type="NCBI Taxonomy" id="200324"/>
    <lineage>
        <taxon>Eukaryota</taxon>
        <taxon>Fungi</taxon>
        <taxon>Dikarya</taxon>
        <taxon>Basidiomycota</taxon>
        <taxon>Pucciniomycotina</taxon>
        <taxon>Pucciniomycetes</taxon>
        <taxon>Pucciniales</taxon>
        <taxon>Pucciniaceae</taxon>
        <taxon>Puccinia</taxon>
    </lineage>
</organism>
<dbReference type="OrthoDB" id="10584620at2759"/>
<name>A0A2N5VD19_9BASI</name>
<evidence type="ECO:0000256" key="1">
    <source>
        <dbReference type="SAM" id="Coils"/>
    </source>
</evidence>
<proteinExistence type="predicted"/>